<evidence type="ECO:0000256" key="1">
    <source>
        <dbReference type="SAM" id="MobiDB-lite"/>
    </source>
</evidence>
<sequence>MPQATSLPPLLPPLPLAILRNLPPHTPAALTGTLALFSITMANYMLGPMRDASAMVVGVEHIPKMTFLSTLLALFSSVPVGWLFEAPDPKRRKIFSRFGMTRGETQGSSLALFYRLFEACLVFFAVLFALHSYFLPNGKQPLILHVLFYLSIHVMKLHSVSLIWGVTTEAMEYEETADGERLAGPSPAGSGPNETPSSRASLGGRTRLKALGFVGFGGTVGSILGSLVCARFSKNLRFEGLLLSSAALLEVGARLAIRIGGIMRYHWTRAKKVRSSDCLDRLASKDSSLKRSDSSNSMKRIGSGNSLSTLNNYNNQDQDGRGASTTRPPSPLPPLAPAEADTFKARLLRGVTTILNSRLLIMIFTYNALFASSTTLLSFQRASLVANRPSGAAGGAEGHTEFLAKVNIVSSLAVLLMQASGMGAKVAAKAGTRGTLMTLPVVRLGGVTALLWWYRASGGTPPSLAIFLALDEFTRVVNLAVAKPVRESLWRGLSNEARYEAKPLVDTLANRWGGGSAAFLVSAANAAIGKEADVGGFPHTLVLTLMVVAWWAGAAFNLGLVRRNIDDELKKIM</sequence>
<protein>
    <recommendedName>
        <fullName evidence="5">ADP,ATP carrier protein</fullName>
    </recommendedName>
</protein>
<feature type="compositionally biased region" description="Polar residues" evidence="1">
    <location>
        <begin position="303"/>
        <end position="327"/>
    </location>
</feature>
<keyword evidence="4" id="KW-1185">Reference proteome</keyword>
<comment type="caution">
    <text evidence="3">The sequence shown here is derived from an EMBL/GenBank/DDBJ whole genome shotgun (WGS) entry which is preliminary data.</text>
</comment>
<dbReference type="PANTHER" id="PTHR43596:SF1">
    <property type="entry name" value="ADP,ATP CARRIER PROTEIN"/>
    <property type="match status" value="1"/>
</dbReference>
<dbReference type="Proteomes" id="UP001165082">
    <property type="component" value="Unassembled WGS sequence"/>
</dbReference>
<name>A0A9W7KSZ6_9STRA</name>
<accession>A0A9W7KSZ6</accession>
<dbReference type="OrthoDB" id="194735at2759"/>
<gene>
    <name evidence="3" type="ORF">TrRE_jg2590</name>
</gene>
<evidence type="ECO:0000313" key="3">
    <source>
        <dbReference type="EMBL" id="GMI10472.1"/>
    </source>
</evidence>
<feature type="transmembrane region" description="Helical" evidence="2">
    <location>
        <begin position="208"/>
        <end position="228"/>
    </location>
</feature>
<feature type="transmembrane region" description="Helical" evidence="2">
    <location>
        <begin position="402"/>
        <end position="424"/>
    </location>
</feature>
<feature type="transmembrane region" description="Helical" evidence="2">
    <location>
        <begin position="541"/>
        <end position="561"/>
    </location>
</feature>
<organism evidence="3 4">
    <name type="scientific">Triparma retinervis</name>
    <dbReference type="NCBI Taxonomy" id="2557542"/>
    <lineage>
        <taxon>Eukaryota</taxon>
        <taxon>Sar</taxon>
        <taxon>Stramenopiles</taxon>
        <taxon>Ochrophyta</taxon>
        <taxon>Bolidophyceae</taxon>
        <taxon>Parmales</taxon>
        <taxon>Triparmaceae</taxon>
        <taxon>Triparma</taxon>
    </lineage>
</organism>
<dbReference type="PANTHER" id="PTHR43596">
    <property type="entry name" value="ADP,ATP CARRIER PROTEIN"/>
    <property type="match status" value="1"/>
</dbReference>
<reference evidence="3" key="1">
    <citation type="submission" date="2022-07" db="EMBL/GenBank/DDBJ databases">
        <title>Genome analysis of Parmales, a sister group of diatoms, reveals the evolutionary specialization of diatoms from phago-mixotrophs to photoautotrophs.</title>
        <authorList>
            <person name="Ban H."/>
            <person name="Sato S."/>
            <person name="Yoshikawa S."/>
            <person name="Kazumasa Y."/>
            <person name="Nakamura Y."/>
            <person name="Ichinomiya M."/>
            <person name="Saitoh K."/>
            <person name="Sato N."/>
            <person name="Blanc-Mathieu R."/>
            <person name="Endo H."/>
            <person name="Kuwata A."/>
            <person name="Ogata H."/>
        </authorList>
    </citation>
    <scope>NUCLEOTIDE SEQUENCE</scope>
</reference>
<feature type="transmembrane region" description="Helical" evidence="2">
    <location>
        <begin position="28"/>
        <end position="46"/>
    </location>
</feature>
<proteinExistence type="predicted"/>
<keyword evidence="2" id="KW-0812">Transmembrane</keyword>
<feature type="transmembrane region" description="Helical" evidence="2">
    <location>
        <begin position="66"/>
        <end position="84"/>
    </location>
</feature>
<evidence type="ECO:0000256" key="2">
    <source>
        <dbReference type="SAM" id="Phobius"/>
    </source>
</evidence>
<feature type="transmembrane region" description="Helical" evidence="2">
    <location>
        <begin position="359"/>
        <end position="382"/>
    </location>
</feature>
<feature type="region of interest" description="Disordered" evidence="1">
    <location>
        <begin position="177"/>
        <end position="202"/>
    </location>
</feature>
<keyword evidence="2" id="KW-0472">Membrane</keyword>
<feature type="region of interest" description="Disordered" evidence="1">
    <location>
        <begin position="288"/>
        <end position="336"/>
    </location>
</feature>
<feature type="transmembrane region" description="Helical" evidence="2">
    <location>
        <begin position="112"/>
        <end position="134"/>
    </location>
</feature>
<dbReference type="AlphaFoldDB" id="A0A9W7KSZ6"/>
<evidence type="ECO:0008006" key="5">
    <source>
        <dbReference type="Google" id="ProtNLM"/>
    </source>
</evidence>
<dbReference type="EMBL" id="BRXZ01000376">
    <property type="protein sequence ID" value="GMI10472.1"/>
    <property type="molecule type" value="Genomic_DNA"/>
</dbReference>
<keyword evidence="2" id="KW-1133">Transmembrane helix</keyword>
<feature type="transmembrane region" description="Helical" evidence="2">
    <location>
        <begin position="146"/>
        <end position="166"/>
    </location>
</feature>
<evidence type="ECO:0000313" key="4">
    <source>
        <dbReference type="Proteomes" id="UP001165082"/>
    </source>
</evidence>